<accession>A0A089Z196</accession>
<dbReference type="InterPro" id="IPR012902">
    <property type="entry name" value="N_methyl_site"/>
</dbReference>
<protein>
    <submittedName>
        <fullName evidence="2">Pilus assembly protein PilW</fullName>
    </submittedName>
</protein>
<keyword evidence="3" id="KW-1185">Reference proteome</keyword>
<keyword evidence="1" id="KW-0472">Membrane</keyword>
<evidence type="ECO:0000256" key="1">
    <source>
        <dbReference type="SAM" id="Phobius"/>
    </source>
</evidence>
<reference evidence="2 3" key="1">
    <citation type="journal article" date="2015" name="J. Biotechnol.">
        <title>Complete genome sequence of Pseudomonas rhizosphaerae IH5T (=DSM 16299T), a phosphate-solubilizing rhizobacterium for bacterial biofertilizer.</title>
        <authorList>
            <person name="Kwak Y."/>
            <person name="Jung B.K."/>
            <person name="Shin J.H."/>
        </authorList>
    </citation>
    <scope>NUCLEOTIDE SEQUENCE [LARGE SCALE GENOMIC DNA]</scope>
    <source>
        <strain evidence="2">DSM 16299</strain>
    </source>
</reference>
<organism evidence="2 3">
    <name type="scientific">Pseudomonas rhizosphaerae</name>
    <dbReference type="NCBI Taxonomy" id="216142"/>
    <lineage>
        <taxon>Bacteria</taxon>
        <taxon>Pseudomonadati</taxon>
        <taxon>Pseudomonadota</taxon>
        <taxon>Gammaproteobacteria</taxon>
        <taxon>Pseudomonadales</taxon>
        <taxon>Pseudomonadaceae</taxon>
        <taxon>Pseudomonas</taxon>
    </lineage>
</organism>
<dbReference type="OrthoDB" id="5296662at2"/>
<proteinExistence type="predicted"/>
<dbReference type="STRING" id="216142.LT40_19805"/>
<dbReference type="HOGENOM" id="CLU_108019_0_0_6"/>
<dbReference type="eggNOG" id="COG4966">
    <property type="taxonomic scope" value="Bacteria"/>
</dbReference>
<dbReference type="AlphaFoldDB" id="A0A089Z196"/>
<evidence type="ECO:0000313" key="2">
    <source>
        <dbReference type="EMBL" id="AIS19515.1"/>
    </source>
</evidence>
<dbReference type="KEGG" id="prh:LT40_19805"/>
<keyword evidence="1" id="KW-0812">Transmembrane</keyword>
<dbReference type="Pfam" id="PF07963">
    <property type="entry name" value="N_methyl"/>
    <property type="match status" value="1"/>
</dbReference>
<feature type="transmembrane region" description="Helical" evidence="1">
    <location>
        <begin position="7"/>
        <end position="32"/>
    </location>
</feature>
<sequence>MRRSSRGIGLIELMVAMTLGLVIVLGVTQIFLAAKNTYQSQNAAAGIQEDGRFLMSKMAQEIRMTGFFGCQANPLDSTPTKNFTVAYAAPITITRGTNNSVILTLITADVGNNGANPDWNILTDCRSFSTAYVPAGLPTVVAGQQVIPIRRIVYTFANNQVLAGNSATNQSPLISNVLAFDVTFGMASSVANLNASTYVATPTNFDLIRSVRISLQVADQAAAPNSRAQTRTFNTVIALRNRLL</sequence>
<dbReference type="RefSeq" id="WP_043192815.1">
    <property type="nucleotide sequence ID" value="NZ_CP009533.1"/>
</dbReference>
<gene>
    <name evidence="2" type="ORF">LT40_19805</name>
</gene>
<dbReference type="EMBL" id="CP009533">
    <property type="protein sequence ID" value="AIS19515.1"/>
    <property type="molecule type" value="Genomic_DNA"/>
</dbReference>
<dbReference type="Proteomes" id="UP000029499">
    <property type="component" value="Chromosome"/>
</dbReference>
<evidence type="ECO:0000313" key="3">
    <source>
        <dbReference type="Proteomes" id="UP000029499"/>
    </source>
</evidence>
<name>A0A089Z196_9PSED</name>
<keyword evidence="1" id="KW-1133">Transmembrane helix</keyword>